<dbReference type="RefSeq" id="WP_285577548.1">
    <property type="nucleotide sequence ID" value="NZ_BSDE01000008.1"/>
</dbReference>
<evidence type="ECO:0008006" key="3">
    <source>
        <dbReference type="Google" id="ProtNLM"/>
    </source>
</evidence>
<dbReference type="Proteomes" id="UP001165069">
    <property type="component" value="Unassembled WGS sequence"/>
</dbReference>
<gene>
    <name evidence="1" type="ORF">GETHLI_33290</name>
</gene>
<dbReference type="Pfam" id="PF13692">
    <property type="entry name" value="Glyco_trans_1_4"/>
    <property type="match status" value="1"/>
</dbReference>
<proteinExistence type="predicted"/>
<reference evidence="1 2" key="1">
    <citation type="journal article" date="2023" name="Antonie Van Leeuwenhoek">
        <title>Mesoterricola silvestris gen. nov., sp. nov., Mesoterricola sediminis sp. nov., Geothrix oryzae sp. nov., Geothrix edaphica sp. nov., Geothrix rubra sp. nov., and Geothrix limicola sp. nov., six novel members of Acidobacteriota isolated from soils.</title>
        <authorList>
            <person name="Itoh H."/>
            <person name="Sugisawa Y."/>
            <person name="Mise K."/>
            <person name="Xu Z."/>
            <person name="Kuniyasu M."/>
            <person name="Ushijima N."/>
            <person name="Kawano K."/>
            <person name="Kobayashi E."/>
            <person name="Shiratori Y."/>
            <person name="Masuda Y."/>
            <person name="Senoo K."/>
        </authorList>
    </citation>
    <scope>NUCLEOTIDE SEQUENCE [LARGE SCALE GENOMIC DNA]</scope>
    <source>
        <strain evidence="1 2">Red804</strain>
    </source>
</reference>
<dbReference type="Gene3D" id="3.40.50.2000">
    <property type="entry name" value="Glycogen Phosphorylase B"/>
    <property type="match status" value="1"/>
</dbReference>
<protein>
    <recommendedName>
        <fullName evidence="3">Glycosyltransferase</fullName>
    </recommendedName>
</protein>
<dbReference type="SUPFAM" id="SSF53756">
    <property type="entry name" value="UDP-Glycosyltransferase/glycogen phosphorylase"/>
    <property type="match status" value="1"/>
</dbReference>
<evidence type="ECO:0000313" key="1">
    <source>
        <dbReference type="EMBL" id="GLH74827.1"/>
    </source>
</evidence>
<comment type="caution">
    <text evidence="1">The sequence shown here is derived from an EMBL/GenBank/DDBJ whole genome shotgun (WGS) entry which is preliminary data.</text>
</comment>
<evidence type="ECO:0000313" key="2">
    <source>
        <dbReference type="Proteomes" id="UP001165069"/>
    </source>
</evidence>
<dbReference type="PANTHER" id="PTHR12526">
    <property type="entry name" value="GLYCOSYLTRANSFERASE"/>
    <property type="match status" value="1"/>
</dbReference>
<dbReference type="EMBL" id="BSDE01000008">
    <property type="protein sequence ID" value="GLH74827.1"/>
    <property type="molecule type" value="Genomic_DNA"/>
</dbReference>
<name>A0ABQ5QIW4_9BACT</name>
<keyword evidence="2" id="KW-1185">Reference proteome</keyword>
<sequence>MDILYVSVLRSQKRFAELLRDQAVKPPQQIQKFHGLLARGLSTFVRELTALSVIPNPAGRRGFPRPSAESEDGISFRYLSLKMVPILSHLITFSWSFVSCLRWSLVRRRHPRFLICDALDLSISVGALLAAKLTGTRAITIVTDIPDYMYSPADRARWSFHHVILRIYVTLSTYFMGRYDGYILLTEAMNDLVNPKGRPHLIMEGIVDPGMGEVPNTLAGKYSEQVVIYAGALYARYGVTTLLEAFLRVPHPNARLWLYGSGELEAVIQDYADRDPRIEYWGVRPNAEVVAAEVRASLLVNPRPAEEAFTKYSFPSKNMEYMASGTPVLTAPLPGMPKEYLEHVYTFPDASAEALSASLTDLLGRPREELHLMGLHAKTFVLTRKTSVIQGGRVHAFFQGLA</sequence>
<accession>A0ABQ5QIW4</accession>
<organism evidence="1 2">
    <name type="scientific">Geothrix limicola</name>
    <dbReference type="NCBI Taxonomy" id="2927978"/>
    <lineage>
        <taxon>Bacteria</taxon>
        <taxon>Pseudomonadati</taxon>
        <taxon>Acidobacteriota</taxon>
        <taxon>Holophagae</taxon>
        <taxon>Holophagales</taxon>
        <taxon>Holophagaceae</taxon>
        <taxon>Geothrix</taxon>
    </lineage>
</organism>